<dbReference type="PANTHER" id="PTHR10953:SF102">
    <property type="entry name" value="ADENYLYLTRANSFERASE AND SULFURTRANSFERASE MOCS3"/>
    <property type="match status" value="1"/>
</dbReference>
<keyword evidence="2" id="KW-0548">Nucleotidyltransferase</keyword>
<dbReference type="KEGG" id="mff:MFFC18_48530"/>
<dbReference type="GO" id="GO:0004792">
    <property type="term" value="F:thiosulfate-cyanide sulfurtransferase activity"/>
    <property type="evidence" value="ECO:0007669"/>
    <property type="project" value="TreeGrafter"/>
</dbReference>
<organism evidence="2 3">
    <name type="scientific">Mariniblastus fucicola</name>
    <dbReference type="NCBI Taxonomy" id="980251"/>
    <lineage>
        <taxon>Bacteria</taxon>
        <taxon>Pseudomonadati</taxon>
        <taxon>Planctomycetota</taxon>
        <taxon>Planctomycetia</taxon>
        <taxon>Pirellulales</taxon>
        <taxon>Pirellulaceae</taxon>
        <taxon>Mariniblastus</taxon>
    </lineage>
</organism>
<dbReference type="Gene3D" id="3.40.50.720">
    <property type="entry name" value="NAD(P)-binding Rossmann-like Domain"/>
    <property type="match status" value="1"/>
</dbReference>
<dbReference type="OrthoDB" id="9800872at2"/>
<name>A0A5B9PI08_9BACT</name>
<dbReference type="PANTHER" id="PTHR10953">
    <property type="entry name" value="UBIQUITIN-ACTIVATING ENZYME E1"/>
    <property type="match status" value="1"/>
</dbReference>
<accession>A0A5B9PI08</accession>
<reference evidence="2 3" key="1">
    <citation type="submission" date="2019-08" db="EMBL/GenBank/DDBJ databases">
        <title>Deep-cultivation of Planctomycetes and their phenomic and genomic characterization uncovers novel biology.</title>
        <authorList>
            <person name="Wiegand S."/>
            <person name="Jogler M."/>
            <person name="Boedeker C."/>
            <person name="Pinto D."/>
            <person name="Vollmers J."/>
            <person name="Rivas-Marin E."/>
            <person name="Kohn T."/>
            <person name="Peeters S.H."/>
            <person name="Heuer A."/>
            <person name="Rast P."/>
            <person name="Oberbeckmann S."/>
            <person name="Bunk B."/>
            <person name="Jeske O."/>
            <person name="Meyerdierks A."/>
            <person name="Storesund J.E."/>
            <person name="Kallscheuer N."/>
            <person name="Luecker S."/>
            <person name="Lage O.M."/>
            <person name="Pohl T."/>
            <person name="Merkel B.J."/>
            <person name="Hornburger P."/>
            <person name="Mueller R.-W."/>
            <person name="Bruemmer F."/>
            <person name="Labrenz M."/>
            <person name="Spormann A.M."/>
            <person name="Op den Camp H."/>
            <person name="Overmann J."/>
            <person name="Amann R."/>
            <person name="Jetten M.S.M."/>
            <person name="Mascher T."/>
            <person name="Medema M.H."/>
            <person name="Devos D.P."/>
            <person name="Kaster A.-K."/>
            <person name="Ovreas L."/>
            <person name="Rohde M."/>
            <person name="Galperin M.Y."/>
            <person name="Jogler C."/>
        </authorList>
    </citation>
    <scope>NUCLEOTIDE SEQUENCE [LARGE SCALE GENOMIC DNA]</scope>
    <source>
        <strain evidence="2 3">FC18</strain>
    </source>
</reference>
<dbReference type="GO" id="GO:0005737">
    <property type="term" value="C:cytoplasm"/>
    <property type="evidence" value="ECO:0007669"/>
    <property type="project" value="TreeGrafter"/>
</dbReference>
<dbReference type="RefSeq" id="WP_075082798.1">
    <property type="nucleotide sequence ID" value="NZ_CP042912.1"/>
</dbReference>
<dbReference type="InterPro" id="IPR035985">
    <property type="entry name" value="Ubiquitin-activating_enz"/>
</dbReference>
<dbReference type="InterPro" id="IPR000594">
    <property type="entry name" value="ThiF_NAD_FAD-bd"/>
</dbReference>
<dbReference type="Proteomes" id="UP000322214">
    <property type="component" value="Chromosome"/>
</dbReference>
<evidence type="ECO:0000313" key="2">
    <source>
        <dbReference type="EMBL" id="QEG24930.1"/>
    </source>
</evidence>
<dbReference type="Pfam" id="PF00899">
    <property type="entry name" value="ThiF"/>
    <property type="match status" value="1"/>
</dbReference>
<sequence>MSELPKTPAPSLTEEEKSTYEWQIWTEDFGEEGQRRLKNSTVLISRCGGLGSVVAYELAAAGVGRLIIAHGGNVKHSDLNRQLLMTHDWLGKPRIETIERRLKDLNPRIEIVPIAANLDDELAEKWVPQSDVCVGAAPLFKERFAMNDACVRHGKPHVNCAMFDTEATITTFPASGVPCLRCLTPELPKYWKREFPVFGATSGTVACIGAMEAIKLLAGFGQPLHSQILHFNLRTMVFEKLAISPDENCKVCGSK</sequence>
<protein>
    <submittedName>
        <fullName evidence="2">Molybdopterin-synthase adenylyltransferase</fullName>
        <ecNumber evidence="2">2.7.7.80</ecNumber>
    </submittedName>
</protein>
<dbReference type="STRING" id="980251.GCA_001642875_05013"/>
<keyword evidence="2" id="KW-0808">Transferase</keyword>
<dbReference type="GO" id="GO:0061605">
    <property type="term" value="F:molybdopterin-synthase adenylyltransferase activity"/>
    <property type="evidence" value="ECO:0007669"/>
    <property type="project" value="UniProtKB-EC"/>
</dbReference>
<dbReference type="CDD" id="cd00757">
    <property type="entry name" value="ThiF_MoeB_HesA_family"/>
    <property type="match status" value="1"/>
</dbReference>
<dbReference type="EMBL" id="CP042912">
    <property type="protein sequence ID" value="QEG24930.1"/>
    <property type="molecule type" value="Genomic_DNA"/>
</dbReference>
<dbReference type="SUPFAM" id="SSF69572">
    <property type="entry name" value="Activating enzymes of the ubiquitin-like proteins"/>
    <property type="match status" value="1"/>
</dbReference>
<dbReference type="AlphaFoldDB" id="A0A5B9PI08"/>
<keyword evidence="3" id="KW-1185">Reference proteome</keyword>
<proteinExistence type="predicted"/>
<feature type="domain" description="THIF-type NAD/FAD binding fold" evidence="1">
    <location>
        <begin position="21"/>
        <end position="251"/>
    </location>
</feature>
<evidence type="ECO:0000259" key="1">
    <source>
        <dbReference type="Pfam" id="PF00899"/>
    </source>
</evidence>
<dbReference type="GO" id="GO:0008641">
    <property type="term" value="F:ubiquitin-like modifier activating enzyme activity"/>
    <property type="evidence" value="ECO:0007669"/>
    <property type="project" value="InterPro"/>
</dbReference>
<gene>
    <name evidence="2" type="primary">moeB_2</name>
    <name evidence="2" type="ORF">MFFC18_48530</name>
</gene>
<evidence type="ECO:0000313" key="3">
    <source>
        <dbReference type="Proteomes" id="UP000322214"/>
    </source>
</evidence>
<dbReference type="EC" id="2.7.7.80" evidence="2"/>
<dbReference type="InterPro" id="IPR045886">
    <property type="entry name" value="ThiF/MoeB/HesA"/>
</dbReference>